<keyword evidence="1" id="KW-0378">Hydrolase</keyword>
<dbReference type="AlphaFoldDB" id="A0A2X4Q052"/>
<dbReference type="KEGG" id="pcre:NCTC12858_01327"/>
<gene>
    <name evidence="1" type="ORF">NCTC12858_01327</name>
</gene>
<name>A0A2X4Q052_9PORP</name>
<reference evidence="1 2" key="1">
    <citation type="submission" date="2018-06" db="EMBL/GenBank/DDBJ databases">
        <authorList>
            <consortium name="Pathogen Informatics"/>
            <person name="Doyle S."/>
        </authorList>
    </citation>
    <scope>NUCLEOTIDE SEQUENCE [LARGE SCALE GENOMIC DNA]</scope>
    <source>
        <strain evidence="1 2">NCTC12858</strain>
    </source>
</reference>
<dbReference type="GO" id="GO:0016787">
    <property type="term" value="F:hydrolase activity"/>
    <property type="evidence" value="ECO:0007669"/>
    <property type="project" value="UniProtKB-KW"/>
</dbReference>
<sequence>MSYVGDFSFFFSLMSSDSFDKKDLRPTLAIFDFDGTLIRRDSFLLFLKYGLGIFGTLRHLPYFCLCFLRFKQGVLSAKQAKELMLRPIIKGKRAEELNLLCEQFVIQQLHRIERKEAILALCRHQELGHRICIVSASPIDWIIPWAKTKGIDLVIGAKLEQAGQIVTGRLNGPNCNKKEKIRYLQHYIPNFETRYRCYAYGDSNGDQDLLNIVDIPQYRKFDINLIS</sequence>
<evidence type="ECO:0000313" key="2">
    <source>
        <dbReference type="Proteomes" id="UP000249300"/>
    </source>
</evidence>
<dbReference type="Gene3D" id="3.40.50.1000">
    <property type="entry name" value="HAD superfamily/HAD-like"/>
    <property type="match status" value="1"/>
</dbReference>
<dbReference type="Proteomes" id="UP000249300">
    <property type="component" value="Chromosome 1"/>
</dbReference>
<dbReference type="PANTHER" id="PTHR43344">
    <property type="entry name" value="PHOSPHOSERINE PHOSPHATASE"/>
    <property type="match status" value="1"/>
</dbReference>
<dbReference type="NCBIfam" id="TIGR01490">
    <property type="entry name" value="HAD-SF-IB-hyp1"/>
    <property type="match status" value="1"/>
</dbReference>
<proteinExistence type="predicted"/>
<dbReference type="InterPro" id="IPR036412">
    <property type="entry name" value="HAD-like_sf"/>
</dbReference>
<dbReference type="NCBIfam" id="TIGR01488">
    <property type="entry name" value="HAD-SF-IB"/>
    <property type="match status" value="1"/>
</dbReference>
<dbReference type="InterPro" id="IPR023214">
    <property type="entry name" value="HAD_sf"/>
</dbReference>
<accession>A0A2X4Q052</accession>
<evidence type="ECO:0000313" key="1">
    <source>
        <dbReference type="EMBL" id="SQH73467.1"/>
    </source>
</evidence>
<protein>
    <submittedName>
        <fullName evidence="1">HAD hydrolase, family IB</fullName>
    </submittedName>
</protein>
<keyword evidence="2" id="KW-1185">Reference proteome</keyword>
<dbReference type="EMBL" id="LS483447">
    <property type="protein sequence ID" value="SQH73467.1"/>
    <property type="molecule type" value="Genomic_DNA"/>
</dbReference>
<dbReference type="InterPro" id="IPR050582">
    <property type="entry name" value="HAD-like_SerB"/>
</dbReference>
<dbReference type="InterPro" id="IPR006385">
    <property type="entry name" value="HAD_hydro_SerB1"/>
</dbReference>
<dbReference type="Pfam" id="PF12710">
    <property type="entry name" value="HAD"/>
    <property type="match status" value="1"/>
</dbReference>
<organism evidence="1 2">
    <name type="scientific">Porphyromonas crevioricanis</name>
    <dbReference type="NCBI Taxonomy" id="393921"/>
    <lineage>
        <taxon>Bacteria</taxon>
        <taxon>Pseudomonadati</taxon>
        <taxon>Bacteroidota</taxon>
        <taxon>Bacteroidia</taxon>
        <taxon>Bacteroidales</taxon>
        <taxon>Porphyromonadaceae</taxon>
        <taxon>Porphyromonas</taxon>
    </lineage>
</organism>
<dbReference type="Gene3D" id="1.20.1440.100">
    <property type="entry name" value="SG protein - dephosphorylation function"/>
    <property type="match status" value="1"/>
</dbReference>
<dbReference type="SUPFAM" id="SSF56784">
    <property type="entry name" value="HAD-like"/>
    <property type="match status" value="1"/>
</dbReference>